<sequence length="68" mass="6969">MSVGPIRRCGVAFLFADVGVVFMLDVGVAFLLADVGVVFFLAGEGVALLTADEDFSAETGKAGVADFP</sequence>
<dbReference type="EMBL" id="VXIV02000216">
    <property type="protein sequence ID" value="KAF6039727.1"/>
    <property type="molecule type" value="Genomic_DNA"/>
</dbReference>
<keyword evidence="1" id="KW-0472">Membrane</keyword>
<name>A0A7J7KNJ2_BUGNE</name>
<protein>
    <submittedName>
        <fullName evidence="2">Uncharacterized protein</fullName>
    </submittedName>
</protein>
<evidence type="ECO:0000256" key="1">
    <source>
        <dbReference type="SAM" id="Phobius"/>
    </source>
</evidence>
<keyword evidence="1" id="KW-1133">Transmembrane helix</keyword>
<gene>
    <name evidence="2" type="ORF">EB796_001968</name>
</gene>
<feature type="transmembrane region" description="Helical" evidence="1">
    <location>
        <begin position="12"/>
        <end position="42"/>
    </location>
</feature>
<dbReference type="Proteomes" id="UP000593567">
    <property type="component" value="Unassembled WGS sequence"/>
</dbReference>
<dbReference type="AlphaFoldDB" id="A0A7J7KNJ2"/>
<accession>A0A7J7KNJ2</accession>
<comment type="caution">
    <text evidence="2">The sequence shown here is derived from an EMBL/GenBank/DDBJ whole genome shotgun (WGS) entry which is preliminary data.</text>
</comment>
<evidence type="ECO:0000313" key="2">
    <source>
        <dbReference type="EMBL" id="KAF6039727.1"/>
    </source>
</evidence>
<proteinExistence type="predicted"/>
<evidence type="ECO:0000313" key="3">
    <source>
        <dbReference type="Proteomes" id="UP000593567"/>
    </source>
</evidence>
<reference evidence="2" key="1">
    <citation type="submission" date="2020-06" db="EMBL/GenBank/DDBJ databases">
        <title>Draft genome of Bugula neritina, a colonial animal packing powerful symbionts and potential medicines.</title>
        <authorList>
            <person name="Rayko M."/>
        </authorList>
    </citation>
    <scope>NUCLEOTIDE SEQUENCE [LARGE SCALE GENOMIC DNA]</scope>
    <source>
        <strain evidence="2">Kwan_BN1</strain>
    </source>
</reference>
<organism evidence="2 3">
    <name type="scientific">Bugula neritina</name>
    <name type="common">Brown bryozoan</name>
    <name type="synonym">Sertularia neritina</name>
    <dbReference type="NCBI Taxonomy" id="10212"/>
    <lineage>
        <taxon>Eukaryota</taxon>
        <taxon>Metazoa</taxon>
        <taxon>Spiralia</taxon>
        <taxon>Lophotrochozoa</taxon>
        <taxon>Bryozoa</taxon>
        <taxon>Gymnolaemata</taxon>
        <taxon>Cheilostomatida</taxon>
        <taxon>Flustrina</taxon>
        <taxon>Buguloidea</taxon>
        <taxon>Bugulidae</taxon>
        <taxon>Bugula</taxon>
    </lineage>
</organism>
<keyword evidence="3" id="KW-1185">Reference proteome</keyword>
<keyword evidence="1" id="KW-0812">Transmembrane</keyword>